<protein>
    <submittedName>
        <fullName evidence="2">Uncharacterized protein</fullName>
    </submittedName>
</protein>
<dbReference type="AlphaFoldDB" id="A0A562B2A3"/>
<feature type="region of interest" description="Disordered" evidence="1">
    <location>
        <begin position="69"/>
        <end position="129"/>
    </location>
</feature>
<feature type="compositionally biased region" description="Polar residues" evidence="1">
    <location>
        <begin position="95"/>
        <end position="109"/>
    </location>
</feature>
<dbReference type="EMBL" id="VLJN01000065">
    <property type="protein sequence ID" value="TWG79305.1"/>
    <property type="molecule type" value="Genomic_DNA"/>
</dbReference>
<proteinExistence type="predicted"/>
<evidence type="ECO:0000313" key="2">
    <source>
        <dbReference type="EMBL" id="TWG79305.1"/>
    </source>
</evidence>
<dbReference type="Proteomes" id="UP000318141">
    <property type="component" value="Unassembled WGS sequence"/>
</dbReference>
<keyword evidence="3" id="KW-1185">Reference proteome</keyword>
<evidence type="ECO:0000256" key="1">
    <source>
        <dbReference type="SAM" id="MobiDB-lite"/>
    </source>
</evidence>
<organism evidence="2 3">
    <name type="scientific">Cupriavidus gilardii J11</name>
    <dbReference type="NCBI Taxonomy" id="936133"/>
    <lineage>
        <taxon>Bacteria</taxon>
        <taxon>Pseudomonadati</taxon>
        <taxon>Pseudomonadota</taxon>
        <taxon>Betaproteobacteria</taxon>
        <taxon>Burkholderiales</taxon>
        <taxon>Burkholderiaceae</taxon>
        <taxon>Cupriavidus</taxon>
    </lineage>
</organism>
<accession>A0A562B2A3</accession>
<evidence type="ECO:0000313" key="3">
    <source>
        <dbReference type="Proteomes" id="UP000318141"/>
    </source>
</evidence>
<reference evidence="2 3" key="1">
    <citation type="submission" date="2019-07" db="EMBL/GenBank/DDBJ databases">
        <title>Genome sequencing of lignin-degrading bacterial isolates.</title>
        <authorList>
            <person name="Gladden J."/>
        </authorList>
    </citation>
    <scope>NUCLEOTIDE SEQUENCE [LARGE SCALE GENOMIC DNA]</scope>
    <source>
        <strain evidence="2 3">J11</strain>
    </source>
</reference>
<feature type="compositionally biased region" description="Basic and acidic residues" evidence="1">
    <location>
        <begin position="69"/>
        <end position="81"/>
    </location>
</feature>
<sequence>MPFRPQPREIVLGILLAVSLLGLAAGSRADGLLRHDYRDSAGAPLLAGGMERTVLRAQNTDHVRAQIERMEARARADERLSGRRGAQPAPAPQPTESVRSTQADNSASADSRPATAGPGWQSPGRDSSR</sequence>
<name>A0A562B2A3_9BURK</name>
<gene>
    <name evidence="2" type="ORF">L602_000700001210</name>
</gene>
<comment type="caution">
    <text evidence="2">The sequence shown here is derived from an EMBL/GenBank/DDBJ whole genome shotgun (WGS) entry which is preliminary data.</text>
</comment>
<dbReference type="OrthoDB" id="8966767at2"/>